<dbReference type="PANTHER" id="PTHR34818">
    <property type="entry name" value="PROTEIN BLI-3"/>
    <property type="match status" value="1"/>
</dbReference>
<comment type="caution">
    <text evidence="2">The sequence shown here is derived from an EMBL/GenBank/DDBJ whole genome shotgun (WGS) entry which is preliminary data.</text>
</comment>
<dbReference type="Gene3D" id="2.30.110.10">
    <property type="entry name" value="Electron Transport, Fmn-binding Protein, Chain A"/>
    <property type="match status" value="1"/>
</dbReference>
<dbReference type="Proteomes" id="UP000249688">
    <property type="component" value="Unassembled WGS sequence"/>
</dbReference>
<gene>
    <name evidence="2" type="ORF">C8P66_104174</name>
</gene>
<dbReference type="AlphaFoldDB" id="A0A2W7IRM0"/>
<accession>A0A2W7IRM0</accession>
<protein>
    <submittedName>
        <fullName evidence="2">General stress protein 26</fullName>
    </submittedName>
</protein>
<dbReference type="PANTHER" id="PTHR34818:SF1">
    <property type="entry name" value="PROTEIN BLI-3"/>
    <property type="match status" value="1"/>
</dbReference>
<dbReference type="InterPro" id="IPR012349">
    <property type="entry name" value="Split_barrel_FMN-bd"/>
</dbReference>
<dbReference type="EMBL" id="QKYU01000004">
    <property type="protein sequence ID" value="PZW48757.1"/>
    <property type="molecule type" value="Genomic_DNA"/>
</dbReference>
<sequence length="166" mass="17896">MTQPTDPAAARAKALEMIKDIRVAMLVTHDAVGGLRARPMHALQTDPDGTLWFFTKGHTGKTSEIAADREVLLTYANPANQDYVSVQGTAAVRHDPAMAERLWTEEARPWFPEGAQSPDLALLQVTAISAEYWDGRSGAMAGLFGSVRAALTGEPEQTAESGTARF</sequence>
<dbReference type="SUPFAM" id="SSF50475">
    <property type="entry name" value="FMN-binding split barrel"/>
    <property type="match status" value="1"/>
</dbReference>
<dbReference type="InterPro" id="IPR038725">
    <property type="entry name" value="YdaG_split_barrel_FMN-bd"/>
</dbReference>
<feature type="domain" description="General stress protein FMN-binding split barrel" evidence="1">
    <location>
        <begin position="12"/>
        <end position="154"/>
    </location>
</feature>
<dbReference type="Pfam" id="PF16242">
    <property type="entry name" value="Pyrid_ox_like"/>
    <property type="match status" value="1"/>
</dbReference>
<reference evidence="2 3" key="1">
    <citation type="submission" date="2018-06" db="EMBL/GenBank/DDBJ databases">
        <title>Genomic Encyclopedia of Archaeal and Bacterial Type Strains, Phase II (KMG-II): from individual species to whole genera.</title>
        <authorList>
            <person name="Goeker M."/>
        </authorList>
    </citation>
    <scope>NUCLEOTIDE SEQUENCE [LARGE SCALE GENOMIC DNA]</scope>
    <source>
        <strain evidence="2 3">DSM 24525</strain>
    </source>
</reference>
<proteinExistence type="predicted"/>
<dbReference type="RefSeq" id="WP_111397075.1">
    <property type="nucleotide sequence ID" value="NZ_QKYU01000004.1"/>
</dbReference>
<evidence type="ECO:0000259" key="1">
    <source>
        <dbReference type="Pfam" id="PF16242"/>
    </source>
</evidence>
<name>A0A2W7IRM0_9PROT</name>
<dbReference type="InterPro" id="IPR052917">
    <property type="entry name" value="Stress-Dev_Protein"/>
</dbReference>
<keyword evidence="3" id="KW-1185">Reference proteome</keyword>
<dbReference type="OrthoDB" id="1432662at2"/>
<evidence type="ECO:0000313" key="3">
    <source>
        <dbReference type="Proteomes" id="UP000249688"/>
    </source>
</evidence>
<evidence type="ECO:0000313" key="2">
    <source>
        <dbReference type="EMBL" id="PZW48757.1"/>
    </source>
</evidence>
<organism evidence="2 3">
    <name type="scientific">Humitalea rosea</name>
    <dbReference type="NCBI Taxonomy" id="990373"/>
    <lineage>
        <taxon>Bacteria</taxon>
        <taxon>Pseudomonadati</taxon>
        <taxon>Pseudomonadota</taxon>
        <taxon>Alphaproteobacteria</taxon>
        <taxon>Acetobacterales</taxon>
        <taxon>Roseomonadaceae</taxon>
        <taxon>Humitalea</taxon>
    </lineage>
</organism>